<dbReference type="RefSeq" id="WP_062408490.1">
    <property type="nucleotide sequence ID" value="NZ_CP013652.1"/>
</dbReference>
<proteinExistence type="predicted"/>
<keyword evidence="2" id="KW-1185">Reference proteome</keyword>
<dbReference type="AlphaFoldDB" id="A0A0U2W429"/>
<dbReference type="STRING" id="162209.IJ22_17990"/>
<dbReference type="KEGG" id="pnp:IJ22_17990"/>
<evidence type="ECO:0000313" key="2">
    <source>
        <dbReference type="Proteomes" id="UP000061660"/>
    </source>
</evidence>
<protein>
    <submittedName>
        <fullName evidence="1">Uncharacterized protein</fullName>
    </submittedName>
</protein>
<evidence type="ECO:0000313" key="1">
    <source>
        <dbReference type="EMBL" id="ALS22173.1"/>
    </source>
</evidence>
<dbReference type="PATRIC" id="fig|162209.4.peg.1907"/>
<reference evidence="2" key="1">
    <citation type="submission" date="2015-12" db="EMBL/GenBank/DDBJ databases">
        <title>Complete genome sequences of two moderately thermophilic Paenibacillus species.</title>
        <authorList>
            <person name="Butler R.III."/>
            <person name="Wang J."/>
            <person name="Stark B.C."/>
            <person name="Pombert J.-F."/>
        </authorList>
    </citation>
    <scope>NUCLEOTIDE SEQUENCE [LARGE SCALE GENOMIC DNA]</scope>
    <source>
        <strain evidence="2">32O-Y</strain>
    </source>
</reference>
<reference evidence="1 2" key="2">
    <citation type="journal article" date="2016" name="Genome Announc.">
        <title>Complete Genome Sequences of Two Interactive Moderate Thermophiles, Paenibacillus napthalenovorans 32O-Y and Paenibacillus sp. 32O-W.</title>
        <authorList>
            <person name="Butler R.R.III."/>
            <person name="Wang J."/>
            <person name="Stark B.C."/>
            <person name="Pombert J.F."/>
        </authorList>
    </citation>
    <scope>NUCLEOTIDE SEQUENCE [LARGE SCALE GENOMIC DNA]</scope>
    <source>
        <strain evidence="1 2">32O-Y</strain>
    </source>
</reference>
<name>A0A0U2W429_9BACL</name>
<dbReference type="OrthoDB" id="2083333at2"/>
<dbReference type="Proteomes" id="UP000061660">
    <property type="component" value="Chromosome"/>
</dbReference>
<gene>
    <name evidence="1" type="ORF">IJ22_17990</name>
</gene>
<accession>A0A0U2W429</accession>
<dbReference type="EMBL" id="CP013652">
    <property type="protein sequence ID" value="ALS22173.1"/>
    <property type="molecule type" value="Genomic_DNA"/>
</dbReference>
<organism evidence="1 2">
    <name type="scientific">Paenibacillus naphthalenovorans</name>
    <dbReference type="NCBI Taxonomy" id="162209"/>
    <lineage>
        <taxon>Bacteria</taxon>
        <taxon>Bacillati</taxon>
        <taxon>Bacillota</taxon>
        <taxon>Bacilli</taxon>
        <taxon>Bacillales</taxon>
        <taxon>Paenibacillaceae</taxon>
        <taxon>Paenibacillus</taxon>
    </lineage>
</organism>
<sequence>MQIQLGKGDVAIMLATNDENRSANGIAFVRRNAEYLIAVDVDCDVTNEEIENGTLGYIFFSNPKSIDAVINQLNKLKEKYGQYIK</sequence>